<proteinExistence type="predicted"/>
<sequence length="233" mass="25370">MSTEYDRTVQSGRPATTEPSERESNWATAESASYADEHEHEQAAAHRDRAEAVPGPRHADSLGETGSGARTPAAEQHPEPLTAADVDPHAAASAADPAADSRPDAEHPTAPTVETEATQAPATRDGSTVNTAERQRSSLDGVDAVLFDDPDLDRLRTQWREVQGAFVDNPREAVSQADRIVGSVIYQLTTAYAERKRVLEEHSSGLRDADTEELRQALRGYRGFFRRLLSIES</sequence>
<accession>A0A6G9XU47</accession>
<dbReference type="EMBL" id="CP046171">
    <property type="protein sequence ID" value="QIS04418.1"/>
    <property type="molecule type" value="Genomic_DNA"/>
</dbReference>
<feature type="region of interest" description="Disordered" evidence="1">
    <location>
        <begin position="1"/>
        <end position="136"/>
    </location>
</feature>
<gene>
    <name evidence="2" type="ORF">F5X71_20665</name>
</gene>
<evidence type="ECO:0000313" key="3">
    <source>
        <dbReference type="Proteomes" id="UP000501705"/>
    </source>
</evidence>
<evidence type="ECO:0000313" key="2">
    <source>
        <dbReference type="EMBL" id="QIS04418.1"/>
    </source>
</evidence>
<organism evidence="2 3">
    <name type="scientific">Nocardia brasiliensis</name>
    <dbReference type="NCBI Taxonomy" id="37326"/>
    <lineage>
        <taxon>Bacteria</taxon>
        <taxon>Bacillati</taxon>
        <taxon>Actinomycetota</taxon>
        <taxon>Actinomycetes</taxon>
        <taxon>Mycobacteriales</taxon>
        <taxon>Nocardiaceae</taxon>
        <taxon>Nocardia</taxon>
    </lineage>
</organism>
<dbReference type="Proteomes" id="UP000501705">
    <property type="component" value="Chromosome"/>
</dbReference>
<reference evidence="2 3" key="1">
    <citation type="journal article" date="2019" name="ACS Chem. Biol.">
        <title>Identification and Mobilization of a Cryptic Antibiotic Biosynthesis Gene Locus from a Human-Pathogenic Nocardia Isolate.</title>
        <authorList>
            <person name="Herisse M."/>
            <person name="Ishida K."/>
            <person name="Porter J.L."/>
            <person name="Howden B."/>
            <person name="Hertweck C."/>
            <person name="Stinear T.P."/>
            <person name="Pidot S.J."/>
        </authorList>
    </citation>
    <scope>NUCLEOTIDE SEQUENCE [LARGE SCALE GENOMIC DNA]</scope>
    <source>
        <strain evidence="2 3">AUSMDU00024985</strain>
    </source>
</reference>
<feature type="compositionally biased region" description="Polar residues" evidence="1">
    <location>
        <begin position="115"/>
        <end position="132"/>
    </location>
</feature>
<dbReference type="RefSeq" id="WP_167463539.1">
    <property type="nucleotide sequence ID" value="NZ_CP046171.1"/>
</dbReference>
<dbReference type="AlphaFoldDB" id="A0A6G9XU47"/>
<name>A0A6G9XU47_NOCBR</name>
<feature type="compositionally biased region" description="Basic and acidic residues" evidence="1">
    <location>
        <begin position="35"/>
        <end position="61"/>
    </location>
</feature>
<feature type="compositionally biased region" description="Low complexity" evidence="1">
    <location>
        <begin position="83"/>
        <end position="98"/>
    </location>
</feature>
<evidence type="ECO:0000256" key="1">
    <source>
        <dbReference type="SAM" id="MobiDB-lite"/>
    </source>
</evidence>
<protein>
    <submittedName>
        <fullName evidence="2">Uncharacterized protein</fullName>
    </submittedName>
</protein>
<feature type="compositionally biased region" description="Polar residues" evidence="1">
    <location>
        <begin position="8"/>
        <end position="18"/>
    </location>
</feature>